<evidence type="ECO:0000313" key="2">
    <source>
        <dbReference type="Proteomes" id="UP000265520"/>
    </source>
</evidence>
<sequence length="72" mass="8448">MSRWSKKPKDAIRGSYTDGSFYRDSELVAKQANLHFLCKEIMEVAHRGDEDYNHLVELLTRVLNNLKLKDHD</sequence>
<proteinExistence type="predicted"/>
<organism evidence="1 2">
    <name type="scientific">Trifolium medium</name>
    <dbReference type="NCBI Taxonomy" id="97028"/>
    <lineage>
        <taxon>Eukaryota</taxon>
        <taxon>Viridiplantae</taxon>
        <taxon>Streptophyta</taxon>
        <taxon>Embryophyta</taxon>
        <taxon>Tracheophyta</taxon>
        <taxon>Spermatophyta</taxon>
        <taxon>Magnoliopsida</taxon>
        <taxon>eudicotyledons</taxon>
        <taxon>Gunneridae</taxon>
        <taxon>Pentapetalae</taxon>
        <taxon>rosids</taxon>
        <taxon>fabids</taxon>
        <taxon>Fabales</taxon>
        <taxon>Fabaceae</taxon>
        <taxon>Papilionoideae</taxon>
        <taxon>50 kb inversion clade</taxon>
        <taxon>NPAAA clade</taxon>
        <taxon>Hologalegina</taxon>
        <taxon>IRL clade</taxon>
        <taxon>Trifolieae</taxon>
        <taxon>Trifolium</taxon>
    </lineage>
</organism>
<dbReference type="Proteomes" id="UP000265520">
    <property type="component" value="Unassembled WGS sequence"/>
</dbReference>
<comment type="caution">
    <text evidence="1">The sequence shown here is derived from an EMBL/GenBank/DDBJ whole genome shotgun (WGS) entry which is preliminary data.</text>
</comment>
<dbReference type="AlphaFoldDB" id="A0A392LY97"/>
<accession>A0A392LY97</accession>
<evidence type="ECO:0000313" key="1">
    <source>
        <dbReference type="EMBL" id="MCH79919.1"/>
    </source>
</evidence>
<protein>
    <submittedName>
        <fullName evidence="1">Uncharacterized protein</fullName>
    </submittedName>
</protein>
<dbReference type="EMBL" id="LXQA010000500">
    <property type="protein sequence ID" value="MCH79919.1"/>
    <property type="molecule type" value="Genomic_DNA"/>
</dbReference>
<keyword evidence="2" id="KW-1185">Reference proteome</keyword>
<name>A0A392LY97_9FABA</name>
<reference evidence="1 2" key="1">
    <citation type="journal article" date="2018" name="Front. Plant Sci.">
        <title>Red Clover (Trifolium pratense) and Zigzag Clover (T. medium) - A Picture of Genomic Similarities and Differences.</title>
        <authorList>
            <person name="Dluhosova J."/>
            <person name="Istvanek J."/>
            <person name="Nedelnik J."/>
            <person name="Repkova J."/>
        </authorList>
    </citation>
    <scope>NUCLEOTIDE SEQUENCE [LARGE SCALE GENOMIC DNA]</scope>
    <source>
        <strain evidence="2">cv. 10/8</strain>
        <tissue evidence="1">Leaf</tissue>
    </source>
</reference>
<gene>
    <name evidence="1" type="ORF">A2U01_0000680</name>
</gene>